<evidence type="ECO:0000313" key="3">
    <source>
        <dbReference type="Proteomes" id="UP001234989"/>
    </source>
</evidence>
<dbReference type="AlphaFoldDB" id="A0AAF0TVA2"/>
<feature type="region of interest" description="Disordered" evidence="1">
    <location>
        <begin position="1"/>
        <end position="29"/>
    </location>
</feature>
<evidence type="ECO:0000313" key="2">
    <source>
        <dbReference type="EMBL" id="WMV33564.1"/>
    </source>
</evidence>
<organism evidence="2 3">
    <name type="scientific">Solanum verrucosum</name>
    <dbReference type="NCBI Taxonomy" id="315347"/>
    <lineage>
        <taxon>Eukaryota</taxon>
        <taxon>Viridiplantae</taxon>
        <taxon>Streptophyta</taxon>
        <taxon>Embryophyta</taxon>
        <taxon>Tracheophyta</taxon>
        <taxon>Spermatophyta</taxon>
        <taxon>Magnoliopsida</taxon>
        <taxon>eudicotyledons</taxon>
        <taxon>Gunneridae</taxon>
        <taxon>Pentapetalae</taxon>
        <taxon>asterids</taxon>
        <taxon>lamiids</taxon>
        <taxon>Solanales</taxon>
        <taxon>Solanaceae</taxon>
        <taxon>Solanoideae</taxon>
        <taxon>Solaneae</taxon>
        <taxon>Solanum</taxon>
    </lineage>
</organism>
<keyword evidence="3" id="KW-1185">Reference proteome</keyword>
<accession>A0AAF0TVA2</accession>
<dbReference type="Proteomes" id="UP001234989">
    <property type="component" value="Chromosome 6"/>
</dbReference>
<name>A0AAF0TVA2_SOLVR</name>
<proteinExistence type="predicted"/>
<sequence>MQNKREVNKGKTRGRSEPPRKSYKPTGNIFGVDKPYLTSTTDCETNTEIIKINSENKARDQANCQLVFPKNKFDIANSDISPASKDKELEHEVANIEHVNETGDQAKYIIVENNMNDGNPKSLTTSFFNKTIPIKSINEFTVDNFDGEWEEVVDRKI</sequence>
<evidence type="ECO:0000256" key="1">
    <source>
        <dbReference type="SAM" id="MobiDB-lite"/>
    </source>
</evidence>
<reference evidence="2" key="1">
    <citation type="submission" date="2023-08" db="EMBL/GenBank/DDBJ databases">
        <title>A de novo genome assembly of Solanum verrucosum Schlechtendal, a Mexican diploid species geographically isolated from the other diploid A-genome species in potato relatives.</title>
        <authorList>
            <person name="Hosaka K."/>
        </authorList>
    </citation>
    <scope>NUCLEOTIDE SEQUENCE</scope>
    <source>
        <tissue evidence="2">Young leaves</tissue>
    </source>
</reference>
<gene>
    <name evidence="2" type="ORF">MTR67_026949</name>
</gene>
<feature type="compositionally biased region" description="Basic and acidic residues" evidence="1">
    <location>
        <begin position="1"/>
        <end position="20"/>
    </location>
</feature>
<dbReference type="EMBL" id="CP133617">
    <property type="protein sequence ID" value="WMV33564.1"/>
    <property type="molecule type" value="Genomic_DNA"/>
</dbReference>
<protein>
    <submittedName>
        <fullName evidence="2">Uncharacterized protein</fullName>
    </submittedName>
</protein>